<evidence type="ECO:0000256" key="1">
    <source>
        <dbReference type="ARBA" id="ARBA00004236"/>
    </source>
</evidence>
<reference evidence="12" key="1">
    <citation type="journal article" date="2019" name="Int. J. Syst. Evol. Microbiol.">
        <title>The Global Catalogue of Microorganisms (GCM) 10K type strain sequencing project: providing services to taxonomists for standard genome sequencing and annotation.</title>
        <authorList>
            <consortium name="The Broad Institute Genomics Platform"/>
            <consortium name="The Broad Institute Genome Sequencing Center for Infectious Disease"/>
            <person name="Wu L."/>
            <person name="Ma J."/>
        </authorList>
    </citation>
    <scope>NUCLEOTIDE SEQUENCE [LARGE SCALE GENOMIC DNA]</scope>
    <source>
        <strain evidence="12">CECT 7069</strain>
    </source>
</reference>
<accession>A0ABT8BLQ2</accession>
<evidence type="ECO:0000256" key="3">
    <source>
        <dbReference type="ARBA" id="ARBA00022475"/>
    </source>
</evidence>
<evidence type="ECO:0000256" key="4">
    <source>
        <dbReference type="ARBA" id="ARBA00022679"/>
    </source>
</evidence>
<evidence type="ECO:0000256" key="5">
    <source>
        <dbReference type="ARBA" id="ARBA00022692"/>
    </source>
</evidence>
<dbReference type="EMBL" id="JAUFPX010000017">
    <property type="protein sequence ID" value="MDN3592266.1"/>
    <property type="molecule type" value="Genomic_DNA"/>
</dbReference>
<keyword evidence="4 11" id="KW-0808">Transferase</keyword>
<keyword evidence="8" id="KW-0270">Exopolysaccharide synthesis</keyword>
<organism evidence="11 12">
    <name type="scientific">Methylobacterium adhaesivum</name>
    <dbReference type="NCBI Taxonomy" id="333297"/>
    <lineage>
        <taxon>Bacteria</taxon>
        <taxon>Pseudomonadati</taxon>
        <taxon>Pseudomonadota</taxon>
        <taxon>Alphaproteobacteria</taxon>
        <taxon>Hyphomicrobiales</taxon>
        <taxon>Methylobacteriaceae</taxon>
        <taxon>Methylobacterium</taxon>
    </lineage>
</organism>
<gene>
    <name evidence="11" type="ORF">QWZ12_16860</name>
</gene>
<protein>
    <submittedName>
        <fullName evidence="11">Sugar transferase</fullName>
    </submittedName>
</protein>
<name>A0ABT8BLQ2_9HYPH</name>
<evidence type="ECO:0000259" key="10">
    <source>
        <dbReference type="Pfam" id="PF02397"/>
    </source>
</evidence>
<feature type="transmembrane region" description="Helical" evidence="9">
    <location>
        <begin position="39"/>
        <end position="62"/>
    </location>
</feature>
<sequence length="230" mass="25799">MISNPSPQSFVTMTRRVTGVTAERYRQDTQDRLKRGFDITLATAIILAFLPLLAIILAALLVQGRPFLIRHQRVGRRGQLFPCLKFRTMVINADAKLQEHLAANAEARAEWEATRKLKVDPRVTAFGQVLRKSSLDELPQLINVLRGEMSLVGPRPIVSAEVRHYGSSMSFYEQVRPGMTGVWQISGRNDTSYAQRVALDCEYVATRSFRGDLTILLRTLPAVLAARGSY</sequence>
<evidence type="ECO:0000256" key="2">
    <source>
        <dbReference type="ARBA" id="ARBA00006464"/>
    </source>
</evidence>
<evidence type="ECO:0000313" key="11">
    <source>
        <dbReference type="EMBL" id="MDN3592266.1"/>
    </source>
</evidence>
<evidence type="ECO:0000256" key="6">
    <source>
        <dbReference type="ARBA" id="ARBA00022989"/>
    </source>
</evidence>
<dbReference type="Pfam" id="PF02397">
    <property type="entry name" value="Bac_transf"/>
    <property type="match status" value="1"/>
</dbReference>
<keyword evidence="7 9" id="KW-0472">Membrane</keyword>
<evidence type="ECO:0000256" key="9">
    <source>
        <dbReference type="SAM" id="Phobius"/>
    </source>
</evidence>
<keyword evidence="3" id="KW-1003">Cell membrane</keyword>
<evidence type="ECO:0000313" key="12">
    <source>
        <dbReference type="Proteomes" id="UP001224644"/>
    </source>
</evidence>
<dbReference type="InterPro" id="IPR003362">
    <property type="entry name" value="Bact_transf"/>
</dbReference>
<comment type="similarity">
    <text evidence="2">Belongs to the bacterial sugar transferase family.</text>
</comment>
<keyword evidence="5 9" id="KW-0812">Transmembrane</keyword>
<proteinExistence type="inferred from homology"/>
<dbReference type="PANTHER" id="PTHR30576:SF4">
    <property type="entry name" value="UNDECAPRENYL-PHOSPHATE GALACTOSE PHOSPHOTRANSFERASE"/>
    <property type="match status" value="1"/>
</dbReference>
<dbReference type="GO" id="GO:0016740">
    <property type="term" value="F:transferase activity"/>
    <property type="evidence" value="ECO:0007669"/>
    <property type="project" value="UniProtKB-KW"/>
</dbReference>
<comment type="caution">
    <text evidence="11">The sequence shown here is derived from an EMBL/GenBank/DDBJ whole genome shotgun (WGS) entry which is preliminary data.</text>
</comment>
<dbReference type="PANTHER" id="PTHR30576">
    <property type="entry name" value="COLANIC BIOSYNTHESIS UDP-GLUCOSE LIPID CARRIER TRANSFERASE"/>
    <property type="match status" value="1"/>
</dbReference>
<dbReference type="RefSeq" id="WP_238226718.1">
    <property type="nucleotide sequence ID" value="NZ_BPQD01000020.1"/>
</dbReference>
<keyword evidence="12" id="KW-1185">Reference proteome</keyword>
<feature type="domain" description="Bacterial sugar transferase" evidence="10">
    <location>
        <begin position="34"/>
        <end position="224"/>
    </location>
</feature>
<dbReference type="Proteomes" id="UP001224644">
    <property type="component" value="Unassembled WGS sequence"/>
</dbReference>
<comment type="subcellular location">
    <subcellularLocation>
        <location evidence="1">Cell membrane</location>
    </subcellularLocation>
</comment>
<evidence type="ECO:0000256" key="7">
    <source>
        <dbReference type="ARBA" id="ARBA00023136"/>
    </source>
</evidence>
<keyword evidence="6 9" id="KW-1133">Transmembrane helix</keyword>
<evidence type="ECO:0000256" key="8">
    <source>
        <dbReference type="ARBA" id="ARBA00023169"/>
    </source>
</evidence>